<evidence type="ECO:0000313" key="2">
    <source>
        <dbReference type="Proteomes" id="UP000281553"/>
    </source>
</evidence>
<reference evidence="1 2" key="1">
    <citation type="submission" date="2018-11" db="EMBL/GenBank/DDBJ databases">
        <authorList>
            <consortium name="Pathogen Informatics"/>
        </authorList>
    </citation>
    <scope>NUCLEOTIDE SEQUENCE [LARGE SCALE GENOMIC DNA]</scope>
</reference>
<proteinExistence type="predicted"/>
<keyword evidence="2" id="KW-1185">Reference proteome</keyword>
<organism evidence="1 2">
    <name type="scientific">Dibothriocephalus latus</name>
    <name type="common">Fish tapeworm</name>
    <name type="synonym">Diphyllobothrium latum</name>
    <dbReference type="NCBI Taxonomy" id="60516"/>
    <lineage>
        <taxon>Eukaryota</taxon>
        <taxon>Metazoa</taxon>
        <taxon>Spiralia</taxon>
        <taxon>Lophotrochozoa</taxon>
        <taxon>Platyhelminthes</taxon>
        <taxon>Cestoda</taxon>
        <taxon>Eucestoda</taxon>
        <taxon>Diphyllobothriidea</taxon>
        <taxon>Diphyllobothriidae</taxon>
        <taxon>Dibothriocephalus</taxon>
    </lineage>
</organism>
<gene>
    <name evidence="1" type="ORF">DILT_LOCUS1348</name>
</gene>
<protein>
    <submittedName>
        <fullName evidence="1">Uncharacterized protein</fullName>
    </submittedName>
</protein>
<sequence>MDFTRGEVPPDVALLKAPTKDGDQRFLADFSACHGGGINVRDRYCMLFASIYERCLCTPAPFSYQKLVDARRADLLCSLSANNENTPFFVVPCRKIMQNQ</sequence>
<dbReference type="AlphaFoldDB" id="A0A3P6QQK2"/>
<dbReference type="Proteomes" id="UP000281553">
    <property type="component" value="Unassembled WGS sequence"/>
</dbReference>
<dbReference type="EMBL" id="UYRU01008715">
    <property type="protein sequence ID" value="VDK42845.1"/>
    <property type="molecule type" value="Genomic_DNA"/>
</dbReference>
<accession>A0A3P6QQK2</accession>
<evidence type="ECO:0000313" key="1">
    <source>
        <dbReference type="EMBL" id="VDK42845.1"/>
    </source>
</evidence>
<name>A0A3P6QQK2_DIBLA</name>